<accession>A0A4S4MQG6</accession>
<feature type="transmembrane region" description="Helical" evidence="5">
    <location>
        <begin position="164"/>
        <end position="187"/>
    </location>
</feature>
<keyword evidence="7" id="KW-1185">Reference proteome</keyword>
<evidence type="ECO:0000256" key="4">
    <source>
        <dbReference type="ARBA" id="ARBA00023136"/>
    </source>
</evidence>
<keyword evidence="5" id="KW-0256">Endoplasmic reticulum</keyword>
<dbReference type="EMBL" id="SGPM01000238">
    <property type="protein sequence ID" value="THH27617.1"/>
    <property type="molecule type" value="Genomic_DNA"/>
</dbReference>
<feature type="transmembrane region" description="Helical" evidence="5">
    <location>
        <begin position="199"/>
        <end position="216"/>
    </location>
</feature>
<dbReference type="Proteomes" id="UP000308730">
    <property type="component" value="Unassembled WGS sequence"/>
</dbReference>
<keyword evidence="2 5" id="KW-0812">Transmembrane</keyword>
<evidence type="ECO:0000256" key="3">
    <source>
        <dbReference type="ARBA" id="ARBA00022989"/>
    </source>
</evidence>
<feature type="transmembrane region" description="Helical" evidence="5">
    <location>
        <begin position="61"/>
        <end position="82"/>
    </location>
</feature>
<reference evidence="6 7" key="1">
    <citation type="submission" date="2019-02" db="EMBL/GenBank/DDBJ databases">
        <title>Genome sequencing of the rare red list fungi Antrodiella citrinella (Flaviporus citrinellus).</title>
        <authorList>
            <person name="Buettner E."/>
            <person name="Kellner H."/>
        </authorList>
    </citation>
    <scope>NUCLEOTIDE SEQUENCE [LARGE SCALE GENOMIC DNA]</scope>
    <source>
        <strain evidence="6 7">DSM 108506</strain>
    </source>
</reference>
<keyword evidence="5" id="KW-0489">Methyltransferase</keyword>
<keyword evidence="3 5" id="KW-1133">Transmembrane helix</keyword>
<dbReference type="GO" id="GO:0032259">
    <property type="term" value="P:methylation"/>
    <property type="evidence" value="ECO:0007669"/>
    <property type="project" value="UniProtKB-KW"/>
</dbReference>
<dbReference type="AlphaFoldDB" id="A0A4S4MQG6"/>
<dbReference type="GO" id="GO:0005789">
    <property type="term" value="C:endoplasmic reticulum membrane"/>
    <property type="evidence" value="ECO:0007669"/>
    <property type="project" value="UniProtKB-SubCell"/>
</dbReference>
<gene>
    <name evidence="6" type="ORF">EUX98_g6570</name>
</gene>
<organism evidence="6 7">
    <name type="scientific">Antrodiella citrinella</name>
    <dbReference type="NCBI Taxonomy" id="2447956"/>
    <lineage>
        <taxon>Eukaryota</taxon>
        <taxon>Fungi</taxon>
        <taxon>Dikarya</taxon>
        <taxon>Basidiomycota</taxon>
        <taxon>Agaricomycotina</taxon>
        <taxon>Agaricomycetes</taxon>
        <taxon>Polyporales</taxon>
        <taxon>Steccherinaceae</taxon>
        <taxon>Antrodiella</taxon>
    </lineage>
</organism>
<keyword evidence="4 5" id="KW-0472">Membrane</keyword>
<dbReference type="PANTHER" id="PTHR12714:SF9">
    <property type="entry name" value="PROTEIN-S-ISOPRENYLCYSTEINE O-METHYLTRANSFERASE"/>
    <property type="match status" value="1"/>
</dbReference>
<evidence type="ECO:0000256" key="5">
    <source>
        <dbReference type="RuleBase" id="RU362022"/>
    </source>
</evidence>
<comment type="subcellular location">
    <subcellularLocation>
        <location evidence="5">Endoplasmic reticulum membrane</location>
        <topology evidence="5">Multi-pass membrane protein</topology>
    </subcellularLocation>
    <subcellularLocation>
        <location evidence="1">Membrane</location>
        <topology evidence="1">Multi-pass membrane protein</topology>
    </subcellularLocation>
</comment>
<name>A0A4S4MQG6_9APHY</name>
<comment type="similarity">
    <text evidence="5">Belongs to the class VI-like SAM-binding methyltransferase superfamily. Isoprenylcysteine carboxyl methyltransferase family.</text>
</comment>
<protein>
    <recommendedName>
        <fullName evidence="5">Protein-S-isoprenylcysteine O-methyltransferase</fullName>
        <ecNumber evidence="5">2.1.1.100</ecNumber>
    </recommendedName>
</protein>
<dbReference type="PANTHER" id="PTHR12714">
    <property type="entry name" value="PROTEIN-S ISOPRENYLCYSTEINE O-METHYLTRANSFERASE"/>
    <property type="match status" value="1"/>
</dbReference>
<evidence type="ECO:0000313" key="7">
    <source>
        <dbReference type="Proteomes" id="UP000308730"/>
    </source>
</evidence>
<evidence type="ECO:0000256" key="2">
    <source>
        <dbReference type="ARBA" id="ARBA00022692"/>
    </source>
</evidence>
<keyword evidence="5" id="KW-0808">Transferase</keyword>
<dbReference type="Gene3D" id="1.20.120.1630">
    <property type="match status" value="1"/>
</dbReference>
<keyword evidence="5" id="KW-0949">S-adenosyl-L-methionine</keyword>
<dbReference type="InterPro" id="IPR007269">
    <property type="entry name" value="ICMT_MeTrfase"/>
</dbReference>
<evidence type="ECO:0000313" key="6">
    <source>
        <dbReference type="EMBL" id="THH27617.1"/>
    </source>
</evidence>
<evidence type="ECO:0000256" key="1">
    <source>
        <dbReference type="ARBA" id="ARBA00004141"/>
    </source>
</evidence>
<dbReference type="OrthoDB" id="422086at2759"/>
<comment type="catalytic activity">
    <reaction evidence="5">
        <text>[protein]-C-terminal S-[(2E,6E)-farnesyl]-L-cysteine + S-adenosyl-L-methionine = [protein]-C-terminal S-[(2E,6E)-farnesyl]-L-cysteine methyl ester + S-adenosyl-L-homocysteine</text>
        <dbReference type="Rhea" id="RHEA:21672"/>
        <dbReference type="Rhea" id="RHEA-COMP:12125"/>
        <dbReference type="Rhea" id="RHEA-COMP:12126"/>
        <dbReference type="ChEBI" id="CHEBI:57856"/>
        <dbReference type="ChEBI" id="CHEBI:59789"/>
        <dbReference type="ChEBI" id="CHEBI:90510"/>
        <dbReference type="ChEBI" id="CHEBI:90511"/>
        <dbReference type="EC" id="2.1.1.100"/>
    </reaction>
</comment>
<dbReference type="Pfam" id="PF04140">
    <property type="entry name" value="ICMT"/>
    <property type="match status" value="1"/>
</dbReference>
<sequence length="250" mass="29045">MASLLPNPLVKILFIIVNTYSAYKSNCPPRPPADKSEIKKYRERKDTSDSLTPVARITVPILMITIFSFAVCDIYTIVYAVYPALRVPLLHNLILPSPAVAPKVSNFYLSTPFVWGSVMLWMGTFIRWLCYRTLGRHFTFELSLQKEHRLVTEGPYSLVRHPSYLGYIFVAAGMVTTQLLSPGTWWVESSMWQTWQGKVFGTYWLGFSSYVTYMLLSRVPKEDLMLRIEFKEQWLSWSRKTKYAVIPFIW</sequence>
<dbReference type="EC" id="2.1.1.100" evidence="5"/>
<comment type="caution">
    <text evidence="6">The sequence shown here is derived from an EMBL/GenBank/DDBJ whole genome shotgun (WGS) entry which is preliminary data.</text>
</comment>
<proteinExistence type="inferred from homology"/>
<feature type="transmembrane region" description="Helical" evidence="5">
    <location>
        <begin position="113"/>
        <end position="130"/>
    </location>
</feature>
<dbReference type="GO" id="GO:0004671">
    <property type="term" value="F:protein C-terminal S-isoprenylcysteine carboxyl O-methyltransferase activity"/>
    <property type="evidence" value="ECO:0007669"/>
    <property type="project" value="UniProtKB-EC"/>
</dbReference>